<evidence type="ECO:0000259" key="1">
    <source>
        <dbReference type="PROSITE" id="PS50994"/>
    </source>
</evidence>
<dbReference type="OrthoDB" id="132625at2157"/>
<dbReference type="GO" id="GO:0015074">
    <property type="term" value="P:DNA integration"/>
    <property type="evidence" value="ECO:0007669"/>
    <property type="project" value="InterPro"/>
</dbReference>
<sequence>ETYGYREVFIAQETNEGQRAEFDFGTTWLTFETGSGKVPMASFVLNNSLYRFSLLTHRETLMNIIEAHIAFFNEIGGVPETIFFDNPKTIMIHPRIEEWNPKFLAFAAHYGFTPHACTIRSPNEKGTTEESVRYVRQSAFAEQSVFPSVHEANQFLGEKVAEINGYQVYQRTLTPRDGLAEERKHFRPLPTLGYANYIIKQARISKYSIAIFETNKYSVPEKYPGKTVTLKIFIDRIEMIDSDQIVATHPRLYGRDKYSLDVCHYLQTFEYKPGSLANSRVFKQLHATIQRLYHDHYADKPRDFLPLLSLLKEYQVESLVRAIDLLEAHEMIPTHDTVRCILTQQPFQLKGPAACPGMDITVEPPDLTVFDRTIGGMKG</sequence>
<gene>
    <name evidence="2" type="ORF">RJ53_11180</name>
</gene>
<dbReference type="InterPro" id="IPR001584">
    <property type="entry name" value="Integrase_cat-core"/>
</dbReference>
<proteinExistence type="predicted"/>
<dbReference type="PROSITE" id="PS50994">
    <property type="entry name" value="INTEGRASE"/>
    <property type="match status" value="1"/>
</dbReference>
<dbReference type="Pfam" id="PF22483">
    <property type="entry name" value="Mu-transpos_C_2"/>
    <property type="match status" value="1"/>
</dbReference>
<feature type="non-terminal residue" evidence="2">
    <location>
        <position position="1"/>
    </location>
</feature>
<evidence type="ECO:0000313" key="3">
    <source>
        <dbReference type="Proteomes" id="UP000730161"/>
    </source>
</evidence>
<name>A0A8J7W7N0_9EURY</name>
<dbReference type="InterPro" id="IPR012337">
    <property type="entry name" value="RNaseH-like_sf"/>
</dbReference>
<comment type="caution">
    <text evidence="2">The sequence shown here is derived from an EMBL/GenBank/DDBJ whole genome shotgun (WGS) entry which is preliminary data.</text>
</comment>
<feature type="domain" description="Integrase catalytic" evidence="1">
    <location>
        <begin position="12"/>
        <end position="183"/>
    </location>
</feature>
<evidence type="ECO:0000313" key="2">
    <source>
        <dbReference type="EMBL" id="MBR1370009.1"/>
    </source>
</evidence>
<dbReference type="Proteomes" id="UP000730161">
    <property type="component" value="Unassembled WGS sequence"/>
</dbReference>
<accession>A0A8J7W7N0</accession>
<dbReference type="InterPro" id="IPR054353">
    <property type="entry name" value="IstA-like_C"/>
</dbReference>
<dbReference type="PANTHER" id="PTHR35004">
    <property type="entry name" value="TRANSPOSASE RV3428C-RELATED"/>
    <property type="match status" value="1"/>
</dbReference>
<reference evidence="2" key="1">
    <citation type="submission" date="2014-12" db="EMBL/GenBank/DDBJ databases">
        <authorList>
            <person name="Huang H.-H."/>
            <person name="Chen S.-C."/>
            <person name="Lai M.-C."/>
        </authorList>
    </citation>
    <scope>NUCLEOTIDE SEQUENCE</scope>
    <source>
        <strain evidence="2">K1F9705b</strain>
    </source>
</reference>
<dbReference type="EMBL" id="JWHL01000035">
    <property type="protein sequence ID" value="MBR1370009.1"/>
    <property type="molecule type" value="Genomic_DNA"/>
</dbReference>
<dbReference type="AlphaFoldDB" id="A0A8J7W7N0"/>
<dbReference type="RefSeq" id="WP_211531767.1">
    <property type="nucleotide sequence ID" value="NZ_JWHL01000035.1"/>
</dbReference>
<dbReference type="SUPFAM" id="SSF53098">
    <property type="entry name" value="Ribonuclease H-like"/>
    <property type="match status" value="1"/>
</dbReference>
<dbReference type="NCBIfam" id="NF033546">
    <property type="entry name" value="transpos_IS21"/>
    <property type="match status" value="1"/>
</dbReference>
<organism evidence="2 3">
    <name type="scientific">Methanocalculus chunghsingensis</name>
    <dbReference type="NCBI Taxonomy" id="156457"/>
    <lineage>
        <taxon>Archaea</taxon>
        <taxon>Methanobacteriati</taxon>
        <taxon>Methanobacteriota</taxon>
        <taxon>Stenosarchaea group</taxon>
        <taxon>Methanomicrobia</taxon>
        <taxon>Methanomicrobiales</taxon>
        <taxon>Methanocalculaceae</taxon>
        <taxon>Methanocalculus</taxon>
    </lineage>
</organism>
<protein>
    <recommendedName>
        <fullName evidence="1">Integrase catalytic domain-containing protein</fullName>
    </recommendedName>
</protein>
<keyword evidence="3" id="KW-1185">Reference proteome</keyword>